<keyword evidence="1" id="KW-1133">Transmembrane helix</keyword>
<accession>A0A7W2D460</accession>
<dbReference type="EMBL" id="JACEQY010000029">
    <property type="protein sequence ID" value="MBA4864423.1"/>
    <property type="molecule type" value="Genomic_DNA"/>
</dbReference>
<evidence type="ECO:0000313" key="3">
    <source>
        <dbReference type="Proteomes" id="UP000586976"/>
    </source>
</evidence>
<gene>
    <name evidence="2" type="ORF">H1V43_24325</name>
</gene>
<feature type="transmembrane region" description="Helical" evidence="1">
    <location>
        <begin position="6"/>
        <end position="27"/>
    </location>
</feature>
<keyword evidence="1" id="KW-0472">Membrane</keyword>
<evidence type="ECO:0000256" key="1">
    <source>
        <dbReference type="SAM" id="Phobius"/>
    </source>
</evidence>
<dbReference type="RefSeq" id="WP_181866055.1">
    <property type="nucleotide sequence ID" value="NZ_JACEQY010000029.1"/>
</dbReference>
<sequence length="441" mass="47126">MELFFGWLGVVLSAIGIAVGARVAFVIHRRETTKRLGYRVVAHTPLVSQGAGSLELLTIRYGDRRLDDARLVVLQISNPGSAAVQPGDFQNDLRVSLEGGAHVVSVVGATIGPGQGANPPSVTLSEGGELKVSPLLLNPGDFIELQVLLDGAFTGVRVVGHLADVRSIEDLSGREAPDRARIALSPYGILLGVVLLAILVTVIWLATSLFPDDKRNPEPPHQKFSVALGDTIGQDTPGKGAGTIEESGAVDTYTFSAKTDQRIYIQRLDCDNSYSVQLQLLRPGGKPVPNFDGYVYSCFSGSNAVTLPETGQYTLRIGGGSVGGSPGTYGFKLWASPIERHTTPMQSPIEGDIEAPRSHDSYSFHVDEGEEIRFDVEPESGLGLRWSLRGPKETVVDDGMLFGPTIGPFRFESKGEYTLTISGDGDDAGSYVLSPHRKPSG</sequence>
<reference evidence="2 3" key="1">
    <citation type="submission" date="2020-07" db="EMBL/GenBank/DDBJ databases">
        <title>Streptomyces isolated from Indian soil.</title>
        <authorList>
            <person name="Mandal S."/>
            <person name="Maiti P.K."/>
        </authorList>
    </citation>
    <scope>NUCLEOTIDE SEQUENCE [LARGE SCALE GENOMIC DNA]</scope>
    <source>
        <strain evidence="2 3">PSKA54</strain>
    </source>
</reference>
<dbReference type="AlphaFoldDB" id="A0A7W2D460"/>
<evidence type="ECO:0000313" key="2">
    <source>
        <dbReference type="EMBL" id="MBA4864423.1"/>
    </source>
</evidence>
<feature type="transmembrane region" description="Helical" evidence="1">
    <location>
        <begin position="184"/>
        <end position="206"/>
    </location>
</feature>
<protein>
    <submittedName>
        <fullName evidence="2">PPC domain-containing protein</fullName>
    </submittedName>
</protein>
<organism evidence="2 3">
    <name type="scientific">Streptomyces himalayensis subsp. aureolus</name>
    <dbReference type="NCBI Taxonomy" id="2758039"/>
    <lineage>
        <taxon>Bacteria</taxon>
        <taxon>Bacillati</taxon>
        <taxon>Actinomycetota</taxon>
        <taxon>Actinomycetes</taxon>
        <taxon>Kitasatosporales</taxon>
        <taxon>Streptomycetaceae</taxon>
        <taxon>Streptomyces</taxon>
        <taxon>Streptomyces himalayensis</taxon>
    </lineage>
</organism>
<proteinExistence type="predicted"/>
<comment type="caution">
    <text evidence="2">The sequence shown here is derived from an EMBL/GenBank/DDBJ whole genome shotgun (WGS) entry which is preliminary data.</text>
</comment>
<keyword evidence="1" id="KW-0812">Transmembrane</keyword>
<dbReference type="Gene3D" id="2.60.120.380">
    <property type="match status" value="2"/>
</dbReference>
<dbReference type="Proteomes" id="UP000586976">
    <property type="component" value="Unassembled WGS sequence"/>
</dbReference>
<name>A0A7W2D460_9ACTN</name>
<keyword evidence="3" id="KW-1185">Reference proteome</keyword>